<dbReference type="Gene3D" id="3.30.70.100">
    <property type="match status" value="1"/>
</dbReference>
<dbReference type="RefSeq" id="WP_073361620.1">
    <property type="nucleotide sequence ID" value="NZ_FNTL01000004.1"/>
</dbReference>
<keyword evidence="2" id="KW-0503">Monooxygenase</keyword>
<organism evidence="2 3">
    <name type="scientific">Rhodococcus jostii</name>
    <dbReference type="NCBI Taxonomy" id="132919"/>
    <lineage>
        <taxon>Bacteria</taxon>
        <taxon>Bacillati</taxon>
        <taxon>Actinomycetota</taxon>
        <taxon>Actinomycetes</taxon>
        <taxon>Mycobacteriales</taxon>
        <taxon>Nocardiaceae</taxon>
        <taxon>Rhodococcus</taxon>
    </lineage>
</organism>
<dbReference type="EMBL" id="FNTL01000004">
    <property type="protein sequence ID" value="SED81351.1"/>
    <property type="molecule type" value="Genomic_DNA"/>
</dbReference>
<dbReference type="AlphaFoldDB" id="A0A1H5DR59"/>
<dbReference type="SUPFAM" id="SSF54909">
    <property type="entry name" value="Dimeric alpha+beta barrel"/>
    <property type="match status" value="1"/>
</dbReference>
<gene>
    <name evidence="2" type="ORF">SAMN04490220_5643</name>
</gene>
<dbReference type="InterPro" id="IPR011008">
    <property type="entry name" value="Dimeric_a/b-barrel"/>
</dbReference>
<dbReference type="InterPro" id="IPR007138">
    <property type="entry name" value="ABM_dom"/>
</dbReference>
<evidence type="ECO:0000313" key="2">
    <source>
        <dbReference type="EMBL" id="SED81351.1"/>
    </source>
</evidence>
<dbReference type="PROSITE" id="PS51725">
    <property type="entry name" value="ABM"/>
    <property type="match status" value="1"/>
</dbReference>
<sequence>MVIVAGHITVEPQQREPYLAGCVSVVEQARRAAGCLDFAITADLIDPCRINIFERWESQAAVDTFRSSGPSDEQSTAMLSASVAEYDIADVRSLSGDSTA</sequence>
<reference evidence="3" key="1">
    <citation type="submission" date="2016-10" db="EMBL/GenBank/DDBJ databases">
        <authorList>
            <person name="Varghese N."/>
        </authorList>
    </citation>
    <scope>NUCLEOTIDE SEQUENCE [LARGE SCALE GENOMIC DNA]</scope>
    <source>
        <strain evidence="3">DSM 44719</strain>
    </source>
</reference>
<dbReference type="OrthoDB" id="287932at2"/>
<evidence type="ECO:0000313" key="3">
    <source>
        <dbReference type="Proteomes" id="UP000183407"/>
    </source>
</evidence>
<name>A0A1H5DR59_RHOJO</name>
<keyword evidence="2" id="KW-0560">Oxidoreductase</keyword>
<dbReference type="Pfam" id="PF03992">
    <property type="entry name" value="ABM"/>
    <property type="match status" value="1"/>
</dbReference>
<feature type="domain" description="ABM" evidence="1">
    <location>
        <begin position="2"/>
        <end position="92"/>
    </location>
</feature>
<evidence type="ECO:0000259" key="1">
    <source>
        <dbReference type="PROSITE" id="PS51725"/>
    </source>
</evidence>
<dbReference type="Proteomes" id="UP000183407">
    <property type="component" value="Unassembled WGS sequence"/>
</dbReference>
<proteinExistence type="predicted"/>
<dbReference type="GO" id="GO:0004497">
    <property type="term" value="F:monooxygenase activity"/>
    <property type="evidence" value="ECO:0007669"/>
    <property type="project" value="UniProtKB-KW"/>
</dbReference>
<accession>A0A1H5DR59</accession>
<protein>
    <submittedName>
        <fullName evidence="2">Antibiotic biosynthesis monooxygenase</fullName>
    </submittedName>
</protein>